<dbReference type="Gene3D" id="2.40.40.10">
    <property type="entry name" value="RlpA-like domain"/>
    <property type="match status" value="1"/>
</dbReference>
<dbReference type="PROSITE" id="PS51257">
    <property type="entry name" value="PROKAR_LIPOPROTEIN"/>
    <property type="match status" value="1"/>
</dbReference>
<dbReference type="GO" id="GO:0005886">
    <property type="term" value="C:plasma membrane"/>
    <property type="evidence" value="ECO:0007669"/>
    <property type="project" value="UniProtKB-SubCell"/>
</dbReference>
<comment type="function">
    <text evidence="4">Lytic transglycosylase with a strong preference for naked glycan strands that lack stem peptides.</text>
</comment>
<dbReference type="PANTHER" id="PTHR34183:SF1">
    <property type="entry name" value="ENDOLYTIC PEPTIDOGLYCAN TRANSGLYCOSYLASE RLPA"/>
    <property type="match status" value="1"/>
</dbReference>
<evidence type="ECO:0000256" key="1">
    <source>
        <dbReference type="ARBA" id="ARBA00022729"/>
    </source>
</evidence>
<dbReference type="NCBIfam" id="TIGR00413">
    <property type="entry name" value="rlpA"/>
    <property type="match status" value="1"/>
</dbReference>
<evidence type="ECO:0000256" key="2">
    <source>
        <dbReference type="ARBA" id="ARBA00023239"/>
    </source>
</evidence>
<dbReference type="PANTHER" id="PTHR34183">
    <property type="entry name" value="ENDOLYTIC PEPTIDOGLYCAN TRANSGLYCOSYLASE RLPA"/>
    <property type="match status" value="1"/>
</dbReference>
<evidence type="ECO:0000256" key="6">
    <source>
        <dbReference type="SAM" id="MobiDB-lite"/>
    </source>
</evidence>
<dbReference type="FunFam" id="2.40.40.10:FF:000003">
    <property type="entry name" value="Endolytic peptidoglycan transglycosylase RlpA"/>
    <property type="match status" value="1"/>
</dbReference>
<organism evidence="9 10">
    <name type="scientific">Onishia taeanensis</name>
    <dbReference type="NCBI Taxonomy" id="284577"/>
    <lineage>
        <taxon>Bacteria</taxon>
        <taxon>Pseudomonadati</taxon>
        <taxon>Pseudomonadota</taxon>
        <taxon>Gammaproteobacteria</taxon>
        <taxon>Oceanospirillales</taxon>
        <taxon>Halomonadaceae</taxon>
        <taxon>Onishia</taxon>
    </lineage>
</organism>
<keyword evidence="4" id="KW-0472">Membrane</keyword>
<keyword evidence="10" id="KW-1185">Reference proteome</keyword>
<dbReference type="STRING" id="284577.SAMN05216571_11243"/>
<dbReference type="Proteomes" id="UP000198641">
    <property type="component" value="Unassembled WGS sequence"/>
</dbReference>
<name>A0A1G7TYF3_9GAMM</name>
<evidence type="ECO:0000256" key="7">
    <source>
        <dbReference type="SAM" id="SignalP"/>
    </source>
</evidence>
<dbReference type="Pfam" id="PF05036">
    <property type="entry name" value="SPOR"/>
    <property type="match status" value="1"/>
</dbReference>
<evidence type="ECO:0000256" key="5">
    <source>
        <dbReference type="RuleBase" id="RU003495"/>
    </source>
</evidence>
<protein>
    <recommendedName>
        <fullName evidence="4">Endolytic peptidoglycan transglycosylase RlpA</fullName>
        <ecNumber evidence="4">4.2.2.-</ecNumber>
    </recommendedName>
</protein>
<dbReference type="InterPro" id="IPR034718">
    <property type="entry name" value="RlpA"/>
</dbReference>
<dbReference type="GO" id="GO:0000270">
    <property type="term" value="P:peptidoglycan metabolic process"/>
    <property type="evidence" value="ECO:0007669"/>
    <property type="project" value="UniProtKB-UniRule"/>
</dbReference>
<evidence type="ECO:0000313" key="10">
    <source>
        <dbReference type="Proteomes" id="UP000198641"/>
    </source>
</evidence>
<keyword evidence="1 7" id="KW-0732">Signal</keyword>
<feature type="chain" id="PRO_5011802411" description="Endolytic peptidoglycan transglycosylase RlpA" evidence="7">
    <location>
        <begin position="21"/>
        <end position="314"/>
    </location>
</feature>
<dbReference type="RefSeq" id="WP_092527394.1">
    <property type="nucleotide sequence ID" value="NZ_FNCI01000012.1"/>
</dbReference>
<evidence type="ECO:0000256" key="3">
    <source>
        <dbReference type="ARBA" id="ARBA00023316"/>
    </source>
</evidence>
<accession>A0A1G7TYF3</accession>
<dbReference type="InterPro" id="IPR009009">
    <property type="entry name" value="RlpA-like_DPBB"/>
</dbReference>
<feature type="region of interest" description="Disordered" evidence="6">
    <location>
        <begin position="200"/>
        <end position="233"/>
    </location>
</feature>
<dbReference type="SUPFAM" id="SSF50685">
    <property type="entry name" value="Barwin-like endoglucanases"/>
    <property type="match status" value="1"/>
</dbReference>
<comment type="similarity">
    <text evidence="4 5">Belongs to the RlpA family.</text>
</comment>
<reference evidence="9 10" key="1">
    <citation type="submission" date="2016-10" db="EMBL/GenBank/DDBJ databases">
        <authorList>
            <person name="de Groot N.N."/>
        </authorList>
    </citation>
    <scope>NUCLEOTIDE SEQUENCE [LARGE SCALE GENOMIC DNA]</scope>
    <source>
        <strain evidence="9 10">BH539</strain>
    </source>
</reference>
<evidence type="ECO:0000259" key="8">
    <source>
        <dbReference type="PROSITE" id="PS51724"/>
    </source>
</evidence>
<keyword evidence="3 4" id="KW-0961">Cell wall biogenesis/degradation</keyword>
<dbReference type="InterPro" id="IPR012997">
    <property type="entry name" value="RplA"/>
</dbReference>
<dbReference type="HAMAP" id="MF_02071">
    <property type="entry name" value="RlpA"/>
    <property type="match status" value="1"/>
</dbReference>
<feature type="domain" description="SPOR" evidence="8">
    <location>
        <begin position="236"/>
        <end position="312"/>
    </location>
</feature>
<dbReference type="GO" id="GO:0008932">
    <property type="term" value="F:lytic endotransglycosylase activity"/>
    <property type="evidence" value="ECO:0007669"/>
    <property type="project" value="UniProtKB-UniRule"/>
</dbReference>
<dbReference type="InterPro" id="IPR036680">
    <property type="entry name" value="SPOR-like_sf"/>
</dbReference>
<dbReference type="AlphaFoldDB" id="A0A1G7TYF3"/>
<dbReference type="InterPro" id="IPR036908">
    <property type="entry name" value="RlpA-like_sf"/>
</dbReference>
<dbReference type="GO" id="GO:0042834">
    <property type="term" value="F:peptidoglycan binding"/>
    <property type="evidence" value="ECO:0007669"/>
    <property type="project" value="InterPro"/>
</dbReference>
<keyword evidence="4 9" id="KW-0449">Lipoprotein</keyword>
<keyword evidence="4" id="KW-0564">Palmitate</keyword>
<dbReference type="OrthoDB" id="9779128at2"/>
<gene>
    <name evidence="4" type="primary">rlpA</name>
    <name evidence="9" type="ORF">SAMN05216571_11243</name>
</gene>
<dbReference type="SUPFAM" id="SSF110997">
    <property type="entry name" value="Sporulation related repeat"/>
    <property type="match status" value="1"/>
</dbReference>
<dbReference type="EMBL" id="FNCI01000012">
    <property type="protein sequence ID" value="SDG40327.1"/>
    <property type="molecule type" value="Genomic_DNA"/>
</dbReference>
<feature type="compositionally biased region" description="Low complexity" evidence="6">
    <location>
        <begin position="201"/>
        <end position="222"/>
    </location>
</feature>
<dbReference type="GO" id="GO:0071555">
    <property type="term" value="P:cell wall organization"/>
    <property type="evidence" value="ECO:0007669"/>
    <property type="project" value="UniProtKB-KW"/>
</dbReference>
<dbReference type="Pfam" id="PF03330">
    <property type="entry name" value="DPBB_1"/>
    <property type="match status" value="1"/>
</dbReference>
<dbReference type="GO" id="GO:0009279">
    <property type="term" value="C:cell outer membrane"/>
    <property type="evidence" value="ECO:0007669"/>
    <property type="project" value="TreeGrafter"/>
</dbReference>
<dbReference type="InterPro" id="IPR007730">
    <property type="entry name" value="SPOR-like_dom"/>
</dbReference>
<evidence type="ECO:0000313" key="9">
    <source>
        <dbReference type="EMBL" id="SDG40327.1"/>
    </source>
</evidence>
<dbReference type="PROSITE" id="PS51724">
    <property type="entry name" value="SPOR"/>
    <property type="match status" value="1"/>
</dbReference>
<feature type="signal peptide" evidence="7">
    <location>
        <begin position="1"/>
        <end position="20"/>
    </location>
</feature>
<proteinExistence type="inferred from homology"/>
<sequence>MKPLWILLPAIALLAGCAAGGGSVQPVSSAEPAAAAPGTAGGRYAMSSDAYPETPPDVANVPDAVPRPEPRASGGNRSTYEVWGKTYHVLDDPRGYRQEGTASWYGKKFHGYATASGDIYDMYEMSAAHRSLPLPSYVRVTNLDNGRQVIVRVNDRGPFHGSREIDLSYAAAARLNILDRGTGRVRVEAIDPVAWQARHSGGTPAPVDAAAGTTATASRTAPVQQAAPDRDAVENADTDGSLFLQVAALGSQGNAQALKTRLEDELDQPVRVTSDARLHRVQVGPLAATGDLEPVREALRRAGFDQALVIHDGT</sequence>
<keyword evidence="4" id="KW-1003">Cell membrane</keyword>
<evidence type="ECO:0000256" key="4">
    <source>
        <dbReference type="HAMAP-Rule" id="MF_02071"/>
    </source>
</evidence>
<dbReference type="EC" id="4.2.2.-" evidence="4"/>
<feature type="region of interest" description="Disordered" evidence="6">
    <location>
        <begin position="25"/>
        <end position="78"/>
    </location>
</feature>
<comment type="subcellular location">
    <subcellularLocation>
        <location evidence="4">Cell membrane</location>
        <topology evidence="4">Lipid-anchor</topology>
    </subcellularLocation>
</comment>
<keyword evidence="2 4" id="KW-0456">Lyase</keyword>
<dbReference type="CDD" id="cd22268">
    <property type="entry name" value="DPBB_RlpA-like"/>
    <property type="match status" value="1"/>
</dbReference>
<dbReference type="Gene3D" id="3.30.70.1070">
    <property type="entry name" value="Sporulation related repeat"/>
    <property type="match status" value="1"/>
</dbReference>